<feature type="transmembrane region" description="Helical" evidence="6">
    <location>
        <begin position="97"/>
        <end position="120"/>
    </location>
</feature>
<organism evidence="7 8">
    <name type="scientific">Pseudokineococcus marinus</name>
    <dbReference type="NCBI Taxonomy" id="351215"/>
    <lineage>
        <taxon>Bacteria</taxon>
        <taxon>Bacillati</taxon>
        <taxon>Actinomycetota</taxon>
        <taxon>Actinomycetes</taxon>
        <taxon>Kineosporiales</taxon>
        <taxon>Kineosporiaceae</taxon>
        <taxon>Pseudokineococcus</taxon>
    </lineage>
</organism>
<dbReference type="RefSeq" id="WP_171204356.1">
    <property type="nucleotide sequence ID" value="NZ_BAAANP010000012.1"/>
</dbReference>
<keyword evidence="4 6" id="KW-1133">Transmembrane helix</keyword>
<dbReference type="InterPro" id="IPR003339">
    <property type="entry name" value="ABC/ECF_trnsptr_transmembrane"/>
</dbReference>
<dbReference type="GO" id="GO:0005886">
    <property type="term" value="C:plasma membrane"/>
    <property type="evidence" value="ECO:0007669"/>
    <property type="project" value="UniProtKB-ARBA"/>
</dbReference>
<gene>
    <name evidence="7" type="ORF">HLB09_16355</name>
</gene>
<comment type="caution">
    <text evidence="7">The sequence shown here is derived from an EMBL/GenBank/DDBJ whole genome shotgun (WGS) entry which is preliminary data.</text>
</comment>
<dbReference type="AlphaFoldDB" id="A0A849BMU9"/>
<keyword evidence="2" id="KW-1003">Cell membrane</keyword>
<dbReference type="PANTHER" id="PTHR34857:SF2">
    <property type="entry name" value="SLL0384 PROTEIN"/>
    <property type="match status" value="1"/>
</dbReference>
<evidence type="ECO:0000256" key="1">
    <source>
        <dbReference type="ARBA" id="ARBA00004141"/>
    </source>
</evidence>
<sequence length="258" mass="25814">MRSTPLTRANPLATLLGGLLVAAALLLTVDVVSAAVALVLELCLLPLAGLAPRPLLVRLLPVLLASVPAGLVTAVIGRDAGAVLVGIGPLTVTEGSLGLGAAITLRVLAVGIPGVVLLLATDPTDLADGLAQRLRLPHRFVLGGLAGLRLVGLLVVEWRTLAMARRARGLGDARGPLAGTRVVSGQVLALLVIALRRATRLALAMEARGFGVPGAGRTWARTSSFAARDAGVVAVCAAVAGAATAAAVLAGTWAPVLG</sequence>
<accession>A0A849BMU9</accession>
<evidence type="ECO:0000256" key="4">
    <source>
        <dbReference type="ARBA" id="ARBA00022989"/>
    </source>
</evidence>
<dbReference type="EMBL" id="JABEMA010000432">
    <property type="protein sequence ID" value="NNH24629.1"/>
    <property type="molecule type" value="Genomic_DNA"/>
</dbReference>
<feature type="transmembrane region" description="Helical" evidence="6">
    <location>
        <begin position="140"/>
        <end position="158"/>
    </location>
</feature>
<proteinExistence type="predicted"/>
<evidence type="ECO:0000256" key="3">
    <source>
        <dbReference type="ARBA" id="ARBA00022692"/>
    </source>
</evidence>
<protein>
    <submittedName>
        <fullName evidence="7">Energy-coupling factor transporter transmembrane protein EcfT</fullName>
    </submittedName>
</protein>
<dbReference type="PANTHER" id="PTHR34857">
    <property type="entry name" value="SLL0384 PROTEIN"/>
    <property type="match status" value="1"/>
</dbReference>
<dbReference type="CDD" id="cd16914">
    <property type="entry name" value="EcfT"/>
    <property type="match status" value="1"/>
</dbReference>
<dbReference type="Proteomes" id="UP000555552">
    <property type="component" value="Unassembled WGS sequence"/>
</dbReference>
<keyword evidence="3 6" id="KW-0812">Transmembrane</keyword>
<evidence type="ECO:0000313" key="7">
    <source>
        <dbReference type="EMBL" id="NNH24629.1"/>
    </source>
</evidence>
<evidence type="ECO:0000256" key="5">
    <source>
        <dbReference type="ARBA" id="ARBA00023136"/>
    </source>
</evidence>
<evidence type="ECO:0000256" key="2">
    <source>
        <dbReference type="ARBA" id="ARBA00022475"/>
    </source>
</evidence>
<reference evidence="7 8" key="1">
    <citation type="submission" date="2020-05" db="EMBL/GenBank/DDBJ databases">
        <title>MicrobeNet Type strains.</title>
        <authorList>
            <person name="Nicholson A.C."/>
        </authorList>
    </citation>
    <scope>NUCLEOTIDE SEQUENCE [LARGE SCALE GENOMIC DNA]</scope>
    <source>
        <strain evidence="7 8">JCM 14547</strain>
    </source>
</reference>
<keyword evidence="5 6" id="KW-0472">Membrane</keyword>
<dbReference type="InterPro" id="IPR051611">
    <property type="entry name" value="ECF_transporter_component"/>
</dbReference>
<evidence type="ECO:0000256" key="6">
    <source>
        <dbReference type="SAM" id="Phobius"/>
    </source>
</evidence>
<feature type="transmembrane region" description="Helical" evidence="6">
    <location>
        <begin position="230"/>
        <end position="254"/>
    </location>
</feature>
<comment type="subcellular location">
    <subcellularLocation>
        <location evidence="1">Membrane</location>
        <topology evidence="1">Multi-pass membrane protein</topology>
    </subcellularLocation>
</comment>
<evidence type="ECO:0000313" key="8">
    <source>
        <dbReference type="Proteomes" id="UP000555552"/>
    </source>
</evidence>
<keyword evidence="8" id="KW-1185">Reference proteome</keyword>
<name>A0A849BMU9_9ACTN</name>
<feature type="transmembrane region" description="Helical" evidence="6">
    <location>
        <begin position="58"/>
        <end position="76"/>
    </location>
</feature>
<dbReference type="Pfam" id="PF02361">
    <property type="entry name" value="CbiQ"/>
    <property type="match status" value="1"/>
</dbReference>